<evidence type="ECO:0000256" key="10">
    <source>
        <dbReference type="ARBA" id="ARBA00023027"/>
    </source>
</evidence>
<dbReference type="HAMAP" id="MF_01588">
    <property type="entry name" value="DNA_ligase_A"/>
    <property type="match status" value="1"/>
</dbReference>
<keyword evidence="7 14" id="KW-0227">DNA damage</keyword>
<evidence type="ECO:0000256" key="12">
    <source>
        <dbReference type="ARBA" id="ARBA00034005"/>
    </source>
</evidence>
<evidence type="ECO:0000256" key="11">
    <source>
        <dbReference type="ARBA" id="ARBA00023204"/>
    </source>
</evidence>
<dbReference type="InterPro" id="IPR013840">
    <property type="entry name" value="DNAligase_N"/>
</dbReference>
<feature type="binding site" evidence="14">
    <location>
        <position position="175"/>
    </location>
    <ligand>
        <name>NAD(+)</name>
        <dbReference type="ChEBI" id="CHEBI:57540"/>
    </ligand>
</feature>
<feature type="binding site" evidence="14">
    <location>
        <position position="137"/>
    </location>
    <ligand>
        <name>NAD(+)</name>
        <dbReference type="ChEBI" id="CHEBI:57540"/>
    </ligand>
</feature>
<dbReference type="FunFam" id="1.10.150.20:FF:000007">
    <property type="entry name" value="DNA ligase"/>
    <property type="match status" value="1"/>
</dbReference>
<evidence type="ECO:0000256" key="1">
    <source>
        <dbReference type="ARBA" id="ARBA00004067"/>
    </source>
</evidence>
<feature type="binding site" evidence="14">
    <location>
        <position position="314"/>
    </location>
    <ligand>
        <name>NAD(+)</name>
        <dbReference type="ChEBI" id="CHEBI:57540"/>
    </ligand>
</feature>
<dbReference type="Pfam" id="PF01653">
    <property type="entry name" value="DNA_ligase_aden"/>
    <property type="match status" value="1"/>
</dbReference>
<dbReference type="AlphaFoldDB" id="A0A933IDI7"/>
<dbReference type="Pfam" id="PF03119">
    <property type="entry name" value="DNA_ligase_ZBD"/>
    <property type="match status" value="1"/>
</dbReference>
<evidence type="ECO:0000259" key="17">
    <source>
        <dbReference type="PROSITE" id="PS50172"/>
    </source>
</evidence>
<dbReference type="InterPro" id="IPR001357">
    <property type="entry name" value="BRCT_dom"/>
</dbReference>
<comment type="cofactor">
    <cofactor evidence="14">
        <name>Mg(2+)</name>
        <dbReference type="ChEBI" id="CHEBI:18420"/>
    </cofactor>
    <cofactor evidence="14">
        <name>Mn(2+)</name>
        <dbReference type="ChEBI" id="CHEBI:29035"/>
    </cofactor>
</comment>
<feature type="binding site" evidence="14">
    <location>
        <begin position="83"/>
        <end position="84"/>
    </location>
    <ligand>
        <name>NAD(+)</name>
        <dbReference type="ChEBI" id="CHEBI:57540"/>
    </ligand>
</feature>
<dbReference type="InterPro" id="IPR012340">
    <property type="entry name" value="NA-bd_OB-fold"/>
</dbReference>
<dbReference type="Gene3D" id="6.20.10.30">
    <property type="match status" value="1"/>
</dbReference>
<dbReference type="SUPFAM" id="SSF52113">
    <property type="entry name" value="BRCT domain"/>
    <property type="match status" value="1"/>
</dbReference>
<comment type="caution">
    <text evidence="18">The sequence shown here is derived from an EMBL/GenBank/DDBJ whole genome shotgun (WGS) entry which is preliminary data.</text>
</comment>
<dbReference type="EC" id="6.5.1.2" evidence="2 14"/>
<feature type="active site" description="N6-AMP-lysine intermediate" evidence="14">
    <location>
        <position position="116"/>
    </location>
</feature>
<dbReference type="FunFam" id="1.10.287.610:FF:000002">
    <property type="entry name" value="DNA ligase"/>
    <property type="match status" value="1"/>
</dbReference>
<comment type="similarity">
    <text evidence="13 14">Belongs to the NAD-dependent DNA ligase family. LigA subfamily.</text>
</comment>
<dbReference type="FunFam" id="1.10.150.20:FF:000006">
    <property type="entry name" value="DNA ligase"/>
    <property type="match status" value="1"/>
</dbReference>
<keyword evidence="11 14" id="KW-0234">DNA repair</keyword>
<feature type="binding site" evidence="14">
    <location>
        <position position="290"/>
    </location>
    <ligand>
        <name>NAD(+)</name>
        <dbReference type="ChEBI" id="CHEBI:57540"/>
    </ligand>
</feature>
<dbReference type="InterPro" id="IPR004149">
    <property type="entry name" value="Znf_DNAligase_C4"/>
</dbReference>
<dbReference type="SUPFAM" id="SSF50249">
    <property type="entry name" value="Nucleic acid-binding proteins"/>
    <property type="match status" value="1"/>
</dbReference>
<dbReference type="InterPro" id="IPR001679">
    <property type="entry name" value="DNA_ligase"/>
</dbReference>
<comment type="catalytic activity">
    <reaction evidence="12 14 15">
        <text>NAD(+) + (deoxyribonucleotide)n-3'-hydroxyl + 5'-phospho-(deoxyribonucleotide)m = (deoxyribonucleotide)n+m + AMP + beta-nicotinamide D-nucleotide.</text>
        <dbReference type="EC" id="6.5.1.2"/>
    </reaction>
</comment>
<evidence type="ECO:0000256" key="16">
    <source>
        <dbReference type="SAM" id="Coils"/>
    </source>
</evidence>
<feature type="binding site" evidence="14">
    <location>
        <position position="431"/>
    </location>
    <ligand>
        <name>Zn(2+)</name>
        <dbReference type="ChEBI" id="CHEBI:29105"/>
    </ligand>
</feature>
<sequence length="666" mass="73571">MNRETDEKEIKKLRAEIAGHDHRYYALDDPSISDREYDALMQRLKALEEKYPELVTADSPTQRVAGQPRQAFKTVSHQTPMLSLDNTYSAEELREFDARVAKILEGQEYQYVAELKIDGLAVSLQYKNGRFHQGATRGDGAKGDDVTANIRTIKAVPLKLSDKSLGLQEVEARGEVYLPRQEFLRINREKEEAGESPFANPRNAAAGTLKLLDPQAVAERRLSIFIYGVGQAPAALSDHYSTLEALKEAGFKVNPFIRLCPDIQTVIEYCDQWENKRDELDYETDGMVIKVNSFAQQKILSATAHSPRWAIAYKFPARQAATILNDVEFSVGRTGVVTPVAILEPVLLSGSTVSRASLHNEDELVKKDIHYGDAVFVEKAGEIIPQIIKVVLEKRPATARPVKMPKTCPSCGEPINRIPEQAAWRCLNVSCPAQVKGRIEYFASRGAMDIDGMGSAMVELLVNRELIRDYGDLYSLKGGQLVNLDRMGKKSAENLLKGIENSKNNPFWKVLLALGIDNVGAQVARLLAQKYRSLDNLQKATCEDISKIYGLGGAVGQSVESFFAGKKNRQVLEKLKKAGVNMESSAGTVAPQTFAGMTVVLTGTLLKYSREQATELIVSRGGQVTSSVSKKTSLMLAGSEPGSKLDKAQKLGVRIIDQTEFEKMLK</sequence>
<evidence type="ECO:0000256" key="14">
    <source>
        <dbReference type="HAMAP-Rule" id="MF_01588"/>
    </source>
</evidence>
<dbReference type="InterPro" id="IPR018239">
    <property type="entry name" value="DNA_ligase_AS"/>
</dbReference>
<dbReference type="InterPro" id="IPR004150">
    <property type="entry name" value="NAD_DNA_ligase_OB"/>
</dbReference>
<dbReference type="InterPro" id="IPR041663">
    <property type="entry name" value="DisA/LigA_HHH"/>
</dbReference>
<evidence type="ECO:0000256" key="9">
    <source>
        <dbReference type="ARBA" id="ARBA00022842"/>
    </source>
</evidence>
<keyword evidence="10 14" id="KW-0520">NAD</keyword>
<dbReference type="Pfam" id="PF14520">
    <property type="entry name" value="HHH_5"/>
    <property type="match status" value="1"/>
</dbReference>
<dbReference type="Gene3D" id="1.10.287.610">
    <property type="entry name" value="Helix hairpin bin"/>
    <property type="match status" value="1"/>
</dbReference>
<evidence type="ECO:0000256" key="7">
    <source>
        <dbReference type="ARBA" id="ARBA00022763"/>
    </source>
</evidence>
<dbReference type="GO" id="GO:0005829">
    <property type="term" value="C:cytosol"/>
    <property type="evidence" value="ECO:0007669"/>
    <property type="project" value="TreeGrafter"/>
</dbReference>
<reference evidence="18" key="1">
    <citation type="submission" date="2020-07" db="EMBL/GenBank/DDBJ databases">
        <title>Huge and variable diversity of episymbiotic CPR bacteria and DPANN archaea in groundwater ecosystems.</title>
        <authorList>
            <person name="He C.Y."/>
            <person name="Keren R."/>
            <person name="Whittaker M."/>
            <person name="Farag I.F."/>
            <person name="Doudna J."/>
            <person name="Cate J.H.D."/>
            <person name="Banfield J.F."/>
        </authorList>
    </citation>
    <scope>NUCLEOTIDE SEQUENCE</scope>
    <source>
        <strain evidence="18">NC_groundwater_1520_Pr4_B-0.1um_53_5</strain>
    </source>
</reference>
<dbReference type="NCBIfam" id="NF005932">
    <property type="entry name" value="PRK07956.1"/>
    <property type="match status" value="1"/>
</dbReference>
<dbReference type="PIRSF" id="PIRSF001604">
    <property type="entry name" value="LigA"/>
    <property type="match status" value="1"/>
</dbReference>
<dbReference type="SMART" id="SM00532">
    <property type="entry name" value="LIGANc"/>
    <property type="match status" value="1"/>
</dbReference>
<protein>
    <recommendedName>
        <fullName evidence="3 14">DNA ligase</fullName>
        <ecNumber evidence="2 14">6.5.1.2</ecNumber>
    </recommendedName>
    <alternativeName>
        <fullName evidence="14">Polydeoxyribonucleotide synthase [NAD(+)]</fullName>
    </alternativeName>
</protein>
<keyword evidence="16" id="KW-0175">Coiled coil</keyword>
<dbReference type="EMBL" id="JACQXR010000161">
    <property type="protein sequence ID" value="MBI4727827.1"/>
    <property type="molecule type" value="Genomic_DNA"/>
</dbReference>
<evidence type="ECO:0000256" key="8">
    <source>
        <dbReference type="ARBA" id="ARBA00022833"/>
    </source>
</evidence>
<dbReference type="InterPro" id="IPR036420">
    <property type="entry name" value="BRCT_dom_sf"/>
</dbReference>
<dbReference type="GO" id="GO:0003911">
    <property type="term" value="F:DNA ligase (NAD+) activity"/>
    <property type="evidence" value="ECO:0007669"/>
    <property type="project" value="UniProtKB-UniRule"/>
</dbReference>
<evidence type="ECO:0000256" key="2">
    <source>
        <dbReference type="ARBA" id="ARBA00012722"/>
    </source>
</evidence>
<name>A0A933IDI7_UNCT6</name>
<accession>A0A933IDI7</accession>
<feature type="binding site" evidence="14">
    <location>
        <position position="411"/>
    </location>
    <ligand>
        <name>Zn(2+)</name>
        <dbReference type="ChEBI" id="CHEBI:29105"/>
    </ligand>
</feature>
<feature type="coiled-coil region" evidence="16">
    <location>
        <begin position="3"/>
        <end position="57"/>
    </location>
</feature>
<keyword evidence="5 14" id="KW-0235">DNA replication</keyword>
<evidence type="ECO:0000256" key="5">
    <source>
        <dbReference type="ARBA" id="ARBA00022705"/>
    </source>
</evidence>
<dbReference type="FunFam" id="3.30.470.30:FF:000001">
    <property type="entry name" value="DNA ligase"/>
    <property type="match status" value="1"/>
</dbReference>
<dbReference type="Gene3D" id="3.40.50.10190">
    <property type="entry name" value="BRCT domain"/>
    <property type="match status" value="1"/>
</dbReference>
<dbReference type="GO" id="GO:0006260">
    <property type="term" value="P:DNA replication"/>
    <property type="evidence" value="ECO:0007669"/>
    <property type="project" value="UniProtKB-KW"/>
</dbReference>
<feature type="binding site" evidence="14">
    <location>
        <begin position="34"/>
        <end position="38"/>
    </location>
    <ligand>
        <name>NAD(+)</name>
        <dbReference type="ChEBI" id="CHEBI:57540"/>
    </ligand>
</feature>
<dbReference type="GO" id="GO:0006281">
    <property type="term" value="P:DNA repair"/>
    <property type="evidence" value="ECO:0007669"/>
    <property type="project" value="UniProtKB-KW"/>
</dbReference>
<evidence type="ECO:0000256" key="6">
    <source>
        <dbReference type="ARBA" id="ARBA00022723"/>
    </source>
</evidence>
<dbReference type="PROSITE" id="PS01055">
    <property type="entry name" value="DNA_LIGASE_N1"/>
    <property type="match status" value="1"/>
</dbReference>
<evidence type="ECO:0000256" key="3">
    <source>
        <dbReference type="ARBA" id="ARBA00013308"/>
    </source>
</evidence>
<comment type="function">
    <text evidence="1 14">DNA ligase that catalyzes the formation of phosphodiester linkages between 5'-phosphoryl and 3'-hydroxyl groups in double-stranded DNA using NAD as a coenzyme and as the energy source for the reaction. It is essential for DNA replication and repair of damaged DNA.</text>
</comment>
<keyword evidence="9 14" id="KW-0460">Magnesium</keyword>
<dbReference type="Gene3D" id="2.40.50.140">
    <property type="entry name" value="Nucleic acid-binding proteins"/>
    <property type="match status" value="1"/>
</dbReference>
<evidence type="ECO:0000256" key="13">
    <source>
        <dbReference type="ARBA" id="ARBA00060881"/>
    </source>
</evidence>
<feature type="domain" description="BRCT" evidence="17">
    <location>
        <begin position="589"/>
        <end position="666"/>
    </location>
</feature>
<dbReference type="CDD" id="cd00114">
    <property type="entry name" value="LIGANc"/>
    <property type="match status" value="1"/>
</dbReference>
<dbReference type="Pfam" id="PF03120">
    <property type="entry name" value="OB_DNA_ligase"/>
    <property type="match status" value="1"/>
</dbReference>
<comment type="caution">
    <text evidence="14">Lacks conserved residue(s) required for the propagation of feature annotation.</text>
</comment>
<organism evidence="18 19">
    <name type="scientific">candidate division TA06 bacterium</name>
    <dbReference type="NCBI Taxonomy" id="2250710"/>
    <lineage>
        <taxon>Bacteria</taxon>
        <taxon>Bacteria division TA06</taxon>
    </lineage>
</organism>
<dbReference type="PANTHER" id="PTHR23389:SF9">
    <property type="entry name" value="DNA LIGASE"/>
    <property type="match status" value="1"/>
</dbReference>
<dbReference type="SUPFAM" id="SSF56091">
    <property type="entry name" value="DNA ligase/mRNA capping enzyme, catalytic domain"/>
    <property type="match status" value="1"/>
</dbReference>
<dbReference type="Gene3D" id="3.30.470.30">
    <property type="entry name" value="DNA ligase/mRNA capping enzyme"/>
    <property type="match status" value="1"/>
</dbReference>
<dbReference type="SMART" id="SM00292">
    <property type="entry name" value="BRCT"/>
    <property type="match status" value="1"/>
</dbReference>
<keyword evidence="4 14" id="KW-0436">Ligase</keyword>
<gene>
    <name evidence="14 18" type="primary">ligA</name>
    <name evidence="18" type="ORF">HY768_11535</name>
</gene>
<dbReference type="PROSITE" id="PS01056">
    <property type="entry name" value="DNA_LIGASE_N2"/>
    <property type="match status" value="1"/>
</dbReference>
<dbReference type="PROSITE" id="PS50172">
    <property type="entry name" value="BRCT"/>
    <property type="match status" value="1"/>
</dbReference>
<dbReference type="CDD" id="cd17748">
    <property type="entry name" value="BRCT_DNA_ligase_like"/>
    <property type="match status" value="1"/>
</dbReference>
<feature type="binding site" evidence="14">
    <location>
        <position position="408"/>
    </location>
    <ligand>
        <name>Zn(2+)</name>
        <dbReference type="ChEBI" id="CHEBI:29105"/>
    </ligand>
</feature>
<dbReference type="FunFam" id="2.40.50.140:FF:000012">
    <property type="entry name" value="DNA ligase"/>
    <property type="match status" value="1"/>
</dbReference>
<proteinExistence type="inferred from homology"/>
<evidence type="ECO:0000313" key="19">
    <source>
        <dbReference type="Proteomes" id="UP000736328"/>
    </source>
</evidence>
<dbReference type="InterPro" id="IPR033136">
    <property type="entry name" value="DNA_ligase_CS"/>
</dbReference>
<dbReference type="InterPro" id="IPR013839">
    <property type="entry name" value="DNAligase_adenylation"/>
</dbReference>
<dbReference type="PANTHER" id="PTHR23389">
    <property type="entry name" value="CHROMOSOME TRANSMISSION FIDELITY FACTOR 18"/>
    <property type="match status" value="1"/>
</dbReference>
<evidence type="ECO:0000256" key="4">
    <source>
        <dbReference type="ARBA" id="ARBA00022598"/>
    </source>
</evidence>
<dbReference type="SUPFAM" id="SSF47781">
    <property type="entry name" value="RuvA domain 2-like"/>
    <property type="match status" value="1"/>
</dbReference>
<keyword evidence="14" id="KW-0464">Manganese</keyword>
<feature type="binding site" evidence="14">
    <location>
        <position position="114"/>
    </location>
    <ligand>
        <name>NAD(+)</name>
        <dbReference type="ChEBI" id="CHEBI:57540"/>
    </ligand>
</feature>
<dbReference type="InterPro" id="IPR010994">
    <property type="entry name" value="RuvA_2-like"/>
</dbReference>
<dbReference type="GO" id="GO:0046872">
    <property type="term" value="F:metal ion binding"/>
    <property type="evidence" value="ECO:0007669"/>
    <property type="project" value="UniProtKB-KW"/>
</dbReference>
<keyword evidence="6 14" id="KW-0479">Metal-binding</keyword>
<dbReference type="Proteomes" id="UP000736328">
    <property type="component" value="Unassembled WGS sequence"/>
</dbReference>
<evidence type="ECO:0000313" key="18">
    <source>
        <dbReference type="EMBL" id="MBI4727827.1"/>
    </source>
</evidence>
<dbReference type="Gene3D" id="1.10.150.20">
    <property type="entry name" value="5' to 3' exonuclease, C-terminal subdomain"/>
    <property type="match status" value="2"/>
</dbReference>
<dbReference type="Pfam" id="PF00533">
    <property type="entry name" value="BRCT"/>
    <property type="match status" value="1"/>
</dbReference>
<keyword evidence="8 14" id="KW-0862">Zinc</keyword>
<dbReference type="Pfam" id="PF12826">
    <property type="entry name" value="HHH_2"/>
    <property type="match status" value="1"/>
</dbReference>
<dbReference type="NCBIfam" id="TIGR00575">
    <property type="entry name" value="dnlj"/>
    <property type="match status" value="1"/>
</dbReference>
<evidence type="ECO:0000256" key="15">
    <source>
        <dbReference type="RuleBase" id="RU000618"/>
    </source>
</evidence>